<dbReference type="Gene3D" id="2.170.130.10">
    <property type="entry name" value="TonB-dependent receptor, plug domain"/>
    <property type="match status" value="1"/>
</dbReference>
<dbReference type="PANTHER" id="PTHR47234:SF3">
    <property type="entry name" value="SECRETIN_TONB SHORT N-TERMINAL DOMAIN-CONTAINING PROTEIN"/>
    <property type="match status" value="1"/>
</dbReference>
<evidence type="ECO:0000259" key="12">
    <source>
        <dbReference type="Pfam" id="PF07715"/>
    </source>
</evidence>
<feature type="domain" description="TonB-dependent receptor-like beta-barrel" evidence="11">
    <location>
        <begin position="375"/>
        <end position="895"/>
    </location>
</feature>
<evidence type="ECO:0000256" key="10">
    <source>
        <dbReference type="SAM" id="SignalP"/>
    </source>
</evidence>
<dbReference type="SUPFAM" id="SSF56935">
    <property type="entry name" value="Porins"/>
    <property type="match status" value="1"/>
</dbReference>
<keyword evidence="6 8" id="KW-0472">Membrane</keyword>
<keyword evidence="10" id="KW-0732">Signal</keyword>
<proteinExistence type="inferred from homology"/>
<dbReference type="InterPro" id="IPR012910">
    <property type="entry name" value="Plug_dom"/>
</dbReference>
<comment type="caution">
    <text evidence="13">The sequence shown here is derived from an EMBL/GenBank/DDBJ whole genome shotgun (WGS) entry which is preliminary data.</text>
</comment>
<name>A0ABS7BLG6_9SPHN</name>
<keyword evidence="14" id="KW-1185">Reference proteome</keyword>
<evidence type="ECO:0000256" key="4">
    <source>
        <dbReference type="ARBA" id="ARBA00022692"/>
    </source>
</evidence>
<keyword evidence="4 8" id="KW-0812">Transmembrane</keyword>
<dbReference type="InterPro" id="IPR036942">
    <property type="entry name" value="Beta-barrel_TonB_sf"/>
</dbReference>
<feature type="signal peptide" evidence="10">
    <location>
        <begin position="1"/>
        <end position="27"/>
    </location>
</feature>
<protein>
    <submittedName>
        <fullName evidence="13">TonB-dependent receptor</fullName>
    </submittedName>
</protein>
<reference evidence="13 14" key="1">
    <citation type="submission" date="2021-07" db="EMBL/GenBank/DDBJ databases">
        <title>Sphingomonas sp.</title>
        <authorList>
            <person name="Feng G."/>
            <person name="Li J."/>
            <person name="Pan M."/>
        </authorList>
    </citation>
    <scope>NUCLEOTIDE SEQUENCE [LARGE SCALE GENOMIC DNA]</scope>
    <source>
        <strain evidence="13 14">RRHST34</strain>
    </source>
</reference>
<feature type="domain" description="TonB-dependent receptor plug" evidence="12">
    <location>
        <begin position="77"/>
        <end position="186"/>
    </location>
</feature>
<evidence type="ECO:0000256" key="2">
    <source>
        <dbReference type="ARBA" id="ARBA00022448"/>
    </source>
</evidence>
<accession>A0ABS7BLG6</accession>
<evidence type="ECO:0000313" key="14">
    <source>
        <dbReference type="Proteomes" id="UP000759103"/>
    </source>
</evidence>
<dbReference type="InterPro" id="IPR000531">
    <property type="entry name" value="Beta-barrel_TonB"/>
</dbReference>
<evidence type="ECO:0000256" key="9">
    <source>
        <dbReference type="RuleBase" id="RU003357"/>
    </source>
</evidence>
<dbReference type="PANTHER" id="PTHR47234">
    <property type="match status" value="1"/>
</dbReference>
<evidence type="ECO:0000259" key="11">
    <source>
        <dbReference type="Pfam" id="PF00593"/>
    </source>
</evidence>
<evidence type="ECO:0000256" key="1">
    <source>
        <dbReference type="ARBA" id="ARBA00004571"/>
    </source>
</evidence>
<gene>
    <name evidence="13" type="ORF">KZ820_06115</name>
</gene>
<keyword evidence="13" id="KW-0675">Receptor</keyword>
<keyword evidence="7 8" id="KW-0998">Cell outer membrane</keyword>
<evidence type="ECO:0000256" key="6">
    <source>
        <dbReference type="ARBA" id="ARBA00023136"/>
    </source>
</evidence>
<dbReference type="InterPro" id="IPR037066">
    <property type="entry name" value="Plug_dom_sf"/>
</dbReference>
<keyword evidence="2 8" id="KW-0813">Transport</keyword>
<evidence type="ECO:0000313" key="13">
    <source>
        <dbReference type="EMBL" id="MBW6530307.1"/>
    </source>
</evidence>
<evidence type="ECO:0000256" key="8">
    <source>
        <dbReference type="PROSITE-ProRule" id="PRU01360"/>
    </source>
</evidence>
<dbReference type="Proteomes" id="UP000759103">
    <property type="component" value="Unassembled WGS sequence"/>
</dbReference>
<dbReference type="Gene3D" id="2.40.170.20">
    <property type="entry name" value="TonB-dependent receptor, beta-barrel domain"/>
    <property type="match status" value="1"/>
</dbReference>
<dbReference type="InterPro" id="IPR039426">
    <property type="entry name" value="TonB-dep_rcpt-like"/>
</dbReference>
<comment type="subcellular location">
    <subcellularLocation>
        <location evidence="1 8">Cell outer membrane</location>
        <topology evidence="1 8">Multi-pass membrane protein</topology>
    </subcellularLocation>
</comment>
<sequence>MSSILGARALALGVSTLVLVQAGAAAAQAVAPVDAAASAATPQVYSDPGQEQATDPATQALDDVVVTGSRIARSTFQTPTPITTITEQQLEQKAATNVVDLLRDIPALRPNRNNGSGRNLGLATFNMRALGSTRTLLLIDGQRVLDSSPIANGFDINIIPAPLVARLDIVTAGASSVYGSDAVTGVVNLILADNVQGGKIDAQYNVSTHGDLGQVSASAIYGGKFGDGRGRFVAAASYFDQPDVIYQGAREWGRRGVTFIPNAAYTPTNGEFRQLIVPDARYSQMTAGGVITTPGPLRNIQFGQGGAQSRFQQGSNVGTVWMEGGEGLMPQPNFAPLQVASRQISGFARLSYEVSQSLSARLDVLAANTLARSTGNYNTNNGDITVRRDNAFLPANIRDAMIANNLTTIRVGRYNPEQGRNLNSTENSYYRVSGGLSGQLSETWKWQLGGSYTFARSLILGRNNRDQAKWALALDPVVGPSGQVVCRSTLTSPGNGCVPANIFGIDALTPEVNAYVLGTSRQDSRSQSAIANANVSGDLFDTWAGPVKVALGAEYRRDSVDNRSDPVSDVNGWRQGTFGSYYGKLEVKEGYGEISIPLARETGFARNLDLDLAGRFVDYSTVGSTGVWKVGLNYAINDSVRLRGTYSRDFRAPRINDLFAQANIRIGTVTDFLTNRTANVNFLIGGNPKLGPETAYTLTGGIVLQPAFIPRLQLSADFYDIDLRDAIITPGQQEVVDRCGRGDPIFCQGVIRDESGAITQVNANSFNAQTLKTRGIDFEASYNFPLFAGRFTARALATYVDRLISSTATGQVDTAGQLQGGFATPKWRGSTTFLYDQGPLNLRVLFNYIGPGTFDNAFGPLDLNRNHYPAFLYTDMSVQYDVTDRLQLYAKVENLTDTAPPLLAESSITVALATLSQYHDLRGRVVGVGARLRF</sequence>
<keyword evidence="5 9" id="KW-0798">TonB box</keyword>
<dbReference type="RefSeq" id="WP_219747683.1">
    <property type="nucleotide sequence ID" value="NZ_JAHXZN010000001.1"/>
</dbReference>
<dbReference type="PROSITE" id="PS52016">
    <property type="entry name" value="TONB_DEPENDENT_REC_3"/>
    <property type="match status" value="1"/>
</dbReference>
<dbReference type="Pfam" id="PF00593">
    <property type="entry name" value="TonB_dep_Rec_b-barrel"/>
    <property type="match status" value="1"/>
</dbReference>
<evidence type="ECO:0000256" key="7">
    <source>
        <dbReference type="ARBA" id="ARBA00023237"/>
    </source>
</evidence>
<organism evidence="13 14">
    <name type="scientific">Sphingomonas citri</name>
    <dbReference type="NCBI Taxonomy" id="2862499"/>
    <lineage>
        <taxon>Bacteria</taxon>
        <taxon>Pseudomonadati</taxon>
        <taxon>Pseudomonadota</taxon>
        <taxon>Alphaproteobacteria</taxon>
        <taxon>Sphingomonadales</taxon>
        <taxon>Sphingomonadaceae</taxon>
        <taxon>Sphingomonas</taxon>
    </lineage>
</organism>
<feature type="chain" id="PRO_5047488251" evidence="10">
    <location>
        <begin position="28"/>
        <end position="934"/>
    </location>
</feature>
<evidence type="ECO:0000256" key="3">
    <source>
        <dbReference type="ARBA" id="ARBA00022452"/>
    </source>
</evidence>
<dbReference type="Pfam" id="PF07715">
    <property type="entry name" value="Plug"/>
    <property type="match status" value="1"/>
</dbReference>
<evidence type="ECO:0000256" key="5">
    <source>
        <dbReference type="ARBA" id="ARBA00023077"/>
    </source>
</evidence>
<keyword evidence="3 8" id="KW-1134">Transmembrane beta strand</keyword>
<dbReference type="EMBL" id="JAHXZN010000001">
    <property type="protein sequence ID" value="MBW6530307.1"/>
    <property type="molecule type" value="Genomic_DNA"/>
</dbReference>
<comment type="similarity">
    <text evidence="8 9">Belongs to the TonB-dependent receptor family.</text>
</comment>